<dbReference type="SUPFAM" id="SSF47473">
    <property type="entry name" value="EF-hand"/>
    <property type="match status" value="1"/>
</dbReference>
<evidence type="ECO:0000313" key="6">
    <source>
        <dbReference type="EMBL" id="KAF0919473.1"/>
    </source>
</evidence>
<evidence type="ECO:0000259" key="5">
    <source>
        <dbReference type="PROSITE" id="PS50222"/>
    </source>
</evidence>
<sequence length="124" mass="13887">MDEMDSDRDGFVDFSEFAAFHYGPPPHGADGDKDQEAALEAKLQEAFQMYDANSNGKISARELDRVLRQLSEKCSIADCSRMIHSVSDCSRMVAQAWLTGGGVVFPALPCVVLCRQQHHHHRRH</sequence>
<comment type="caution">
    <text evidence="6">The sequence shown here is derived from an EMBL/GenBank/DDBJ whole genome shotgun (WGS) entry which is preliminary data.</text>
</comment>
<keyword evidence="3" id="KW-0677">Repeat</keyword>
<organism evidence="6 7">
    <name type="scientific">Oryza meyeriana var. granulata</name>
    <dbReference type="NCBI Taxonomy" id="110450"/>
    <lineage>
        <taxon>Eukaryota</taxon>
        <taxon>Viridiplantae</taxon>
        <taxon>Streptophyta</taxon>
        <taxon>Embryophyta</taxon>
        <taxon>Tracheophyta</taxon>
        <taxon>Spermatophyta</taxon>
        <taxon>Magnoliopsida</taxon>
        <taxon>Liliopsida</taxon>
        <taxon>Poales</taxon>
        <taxon>Poaceae</taxon>
        <taxon>BOP clade</taxon>
        <taxon>Oryzoideae</taxon>
        <taxon>Oryzeae</taxon>
        <taxon>Oryzinae</taxon>
        <taxon>Oryza</taxon>
        <taxon>Oryza meyeriana</taxon>
    </lineage>
</organism>
<evidence type="ECO:0000256" key="4">
    <source>
        <dbReference type="ARBA" id="ARBA00022837"/>
    </source>
</evidence>
<name>A0A6G1E699_9ORYZ</name>
<reference evidence="6 7" key="1">
    <citation type="submission" date="2019-11" db="EMBL/GenBank/DDBJ databases">
        <title>Whole genome sequence of Oryza granulata.</title>
        <authorList>
            <person name="Li W."/>
        </authorList>
    </citation>
    <scope>NUCLEOTIDE SEQUENCE [LARGE SCALE GENOMIC DNA]</scope>
    <source>
        <strain evidence="7">cv. Menghai</strain>
        <tissue evidence="6">Leaf</tissue>
    </source>
</reference>
<evidence type="ECO:0000256" key="1">
    <source>
        <dbReference type="ARBA" id="ARBA00003291"/>
    </source>
</evidence>
<keyword evidence="7" id="KW-1185">Reference proteome</keyword>
<evidence type="ECO:0000256" key="2">
    <source>
        <dbReference type="ARBA" id="ARBA00022723"/>
    </source>
</evidence>
<dbReference type="EMBL" id="SPHZ02000005">
    <property type="protein sequence ID" value="KAF0919473.1"/>
    <property type="molecule type" value="Genomic_DNA"/>
</dbReference>
<protein>
    <recommendedName>
        <fullName evidence="5">EF-hand domain-containing protein</fullName>
    </recommendedName>
</protein>
<keyword evidence="2" id="KW-0479">Metal-binding</keyword>
<proteinExistence type="predicted"/>
<comment type="function">
    <text evidence="1">Potential calcium sensor.</text>
</comment>
<dbReference type="PROSITE" id="PS50222">
    <property type="entry name" value="EF_HAND_2"/>
    <property type="match status" value="2"/>
</dbReference>
<dbReference type="PANTHER" id="PTHR10891">
    <property type="entry name" value="EF-HAND CALCIUM-BINDING DOMAIN CONTAINING PROTEIN"/>
    <property type="match status" value="1"/>
</dbReference>
<dbReference type="InterPro" id="IPR002048">
    <property type="entry name" value="EF_hand_dom"/>
</dbReference>
<dbReference type="PROSITE" id="PS00018">
    <property type="entry name" value="EF_HAND_1"/>
    <property type="match status" value="2"/>
</dbReference>
<feature type="domain" description="EF-hand" evidence="5">
    <location>
        <begin position="1"/>
        <end position="27"/>
    </location>
</feature>
<dbReference type="Pfam" id="PF13202">
    <property type="entry name" value="EF-hand_5"/>
    <property type="match status" value="1"/>
</dbReference>
<dbReference type="GO" id="GO:0005509">
    <property type="term" value="F:calcium ion binding"/>
    <property type="evidence" value="ECO:0007669"/>
    <property type="project" value="InterPro"/>
</dbReference>
<evidence type="ECO:0000256" key="3">
    <source>
        <dbReference type="ARBA" id="ARBA00022737"/>
    </source>
</evidence>
<dbReference type="AlphaFoldDB" id="A0A6G1E699"/>
<dbReference type="Proteomes" id="UP000479710">
    <property type="component" value="Unassembled WGS sequence"/>
</dbReference>
<dbReference type="OrthoDB" id="26525at2759"/>
<accession>A0A6G1E699</accession>
<dbReference type="InterPro" id="IPR039647">
    <property type="entry name" value="EF_hand_pair_protein_CML-like"/>
</dbReference>
<dbReference type="CDD" id="cd00051">
    <property type="entry name" value="EFh"/>
    <property type="match status" value="1"/>
</dbReference>
<dbReference type="SMART" id="SM00054">
    <property type="entry name" value="EFh"/>
    <property type="match status" value="2"/>
</dbReference>
<evidence type="ECO:0000313" key="7">
    <source>
        <dbReference type="Proteomes" id="UP000479710"/>
    </source>
</evidence>
<dbReference type="InterPro" id="IPR011992">
    <property type="entry name" value="EF-hand-dom_pair"/>
</dbReference>
<gene>
    <name evidence="6" type="ORF">E2562_029598</name>
</gene>
<dbReference type="Pfam" id="PF13405">
    <property type="entry name" value="EF-hand_6"/>
    <property type="match status" value="1"/>
</dbReference>
<dbReference type="InterPro" id="IPR018247">
    <property type="entry name" value="EF_Hand_1_Ca_BS"/>
</dbReference>
<keyword evidence="4" id="KW-0106">Calcium</keyword>
<feature type="domain" description="EF-hand" evidence="5">
    <location>
        <begin position="38"/>
        <end position="73"/>
    </location>
</feature>
<dbReference type="Gene3D" id="1.10.238.10">
    <property type="entry name" value="EF-hand"/>
    <property type="match status" value="1"/>
</dbReference>